<keyword evidence="5" id="KW-0539">Nucleus</keyword>
<dbReference type="InterPro" id="IPR004827">
    <property type="entry name" value="bZIP"/>
</dbReference>
<dbReference type="Proteomes" id="UP000094444">
    <property type="component" value="Unassembled WGS sequence"/>
</dbReference>
<dbReference type="PANTHER" id="PTHR13044">
    <property type="entry name" value="ACTIVATING TRANSCRIPTION FACTOR ATF 4/5"/>
    <property type="match status" value="1"/>
</dbReference>
<keyword evidence="10" id="KW-1185">Reference proteome</keyword>
<evidence type="ECO:0000259" key="8">
    <source>
        <dbReference type="PROSITE" id="PS50217"/>
    </source>
</evidence>
<evidence type="ECO:0000256" key="4">
    <source>
        <dbReference type="ARBA" id="ARBA00023163"/>
    </source>
</evidence>
<keyword evidence="4" id="KW-0804">Transcription</keyword>
<dbReference type="STRING" id="158607.A0A2P5HXC1"/>
<dbReference type="OrthoDB" id="2257100at2759"/>
<dbReference type="AlphaFoldDB" id="A0A2P5HXC1"/>
<dbReference type="PROSITE" id="PS00036">
    <property type="entry name" value="BZIP_BASIC"/>
    <property type="match status" value="1"/>
</dbReference>
<dbReference type="SMART" id="SM00338">
    <property type="entry name" value="BRLZ"/>
    <property type="match status" value="1"/>
</dbReference>
<accession>A0A2P5HXC1</accession>
<dbReference type="CDD" id="cd12193">
    <property type="entry name" value="bZIP_GCN4"/>
    <property type="match status" value="1"/>
</dbReference>
<dbReference type="GO" id="GO:0001228">
    <property type="term" value="F:DNA-binding transcription activator activity, RNA polymerase II-specific"/>
    <property type="evidence" value="ECO:0007669"/>
    <property type="project" value="TreeGrafter"/>
</dbReference>
<dbReference type="InterPro" id="IPR046347">
    <property type="entry name" value="bZIP_sf"/>
</dbReference>
<keyword evidence="2" id="KW-0805">Transcription regulation</keyword>
<dbReference type="GO" id="GO:0000977">
    <property type="term" value="F:RNA polymerase II transcription regulatory region sequence-specific DNA binding"/>
    <property type="evidence" value="ECO:0007669"/>
    <property type="project" value="TreeGrafter"/>
</dbReference>
<proteinExistence type="predicted"/>
<protein>
    <submittedName>
        <fullName evidence="9">IDI4</fullName>
    </submittedName>
</protein>
<evidence type="ECO:0000256" key="1">
    <source>
        <dbReference type="ARBA" id="ARBA00004123"/>
    </source>
</evidence>
<dbReference type="InParanoid" id="A0A2P5HXC1"/>
<feature type="region of interest" description="Disordered" evidence="7">
    <location>
        <begin position="172"/>
        <end position="212"/>
    </location>
</feature>
<comment type="caution">
    <text evidence="9">The sequence shown here is derived from an EMBL/GenBank/DDBJ whole genome shotgun (WGS) entry which is preliminary data.</text>
</comment>
<organism evidence="9 10">
    <name type="scientific">Diaporthe helianthi</name>
    <dbReference type="NCBI Taxonomy" id="158607"/>
    <lineage>
        <taxon>Eukaryota</taxon>
        <taxon>Fungi</taxon>
        <taxon>Dikarya</taxon>
        <taxon>Ascomycota</taxon>
        <taxon>Pezizomycotina</taxon>
        <taxon>Sordariomycetes</taxon>
        <taxon>Sordariomycetidae</taxon>
        <taxon>Diaporthales</taxon>
        <taxon>Diaporthaceae</taxon>
        <taxon>Diaporthe</taxon>
    </lineage>
</organism>
<evidence type="ECO:0000256" key="7">
    <source>
        <dbReference type="SAM" id="MobiDB-lite"/>
    </source>
</evidence>
<evidence type="ECO:0000256" key="5">
    <source>
        <dbReference type="ARBA" id="ARBA00023242"/>
    </source>
</evidence>
<evidence type="ECO:0000256" key="2">
    <source>
        <dbReference type="ARBA" id="ARBA00023015"/>
    </source>
</evidence>
<keyword evidence="6" id="KW-0175">Coiled coil</keyword>
<feature type="coiled-coil region" evidence="6">
    <location>
        <begin position="234"/>
        <end position="268"/>
    </location>
</feature>
<dbReference type="PROSITE" id="PS50217">
    <property type="entry name" value="BZIP"/>
    <property type="match status" value="1"/>
</dbReference>
<evidence type="ECO:0000256" key="6">
    <source>
        <dbReference type="SAM" id="Coils"/>
    </source>
</evidence>
<dbReference type="GO" id="GO:0005634">
    <property type="term" value="C:nucleus"/>
    <property type="evidence" value="ECO:0007669"/>
    <property type="project" value="UniProtKB-SubCell"/>
</dbReference>
<evidence type="ECO:0000313" key="10">
    <source>
        <dbReference type="Proteomes" id="UP000094444"/>
    </source>
</evidence>
<name>A0A2P5HXC1_DIAHE</name>
<reference evidence="9" key="1">
    <citation type="submission" date="2017-09" db="EMBL/GenBank/DDBJ databases">
        <title>Polyketide synthases of a Diaporthe helianthi virulent isolate.</title>
        <authorList>
            <person name="Baroncelli R."/>
        </authorList>
    </citation>
    <scope>NUCLEOTIDE SEQUENCE [LARGE SCALE GENOMIC DNA]</scope>
    <source>
        <strain evidence="9">7/96</strain>
    </source>
</reference>
<comment type="subcellular location">
    <subcellularLocation>
        <location evidence="1">Nucleus</location>
    </subcellularLocation>
</comment>
<feature type="domain" description="BZIP" evidence="8">
    <location>
        <begin position="215"/>
        <end position="272"/>
    </location>
</feature>
<keyword evidence="3" id="KW-0238">DNA-binding</keyword>
<evidence type="ECO:0000313" key="9">
    <source>
        <dbReference type="EMBL" id="POS74904.1"/>
    </source>
</evidence>
<gene>
    <name evidence="9" type="ORF">DHEL01_v206701</name>
</gene>
<dbReference type="EMBL" id="MAVT02000560">
    <property type="protein sequence ID" value="POS74904.1"/>
    <property type="molecule type" value="Genomic_DNA"/>
</dbReference>
<sequence length="279" mass="30501">MRPHFSIEQWWLQDPHLQRRRARAQVSSTDLPNSSFVDYSLHQDPSAAAAGLGLDPSGSDFLSPLLWSGNTTTGTTYASQDPLSFGQAWEASADTAPAVAPLDLDFTFDPALIDALPEFTDIPDFFVDHSRHVNASVHHPHMRTPTHTLEPVTTNAALTAISATATAANTTIAATSSGSKSPASSLSDYSPRPVGASGAGRQPAKPQEDPDVVLKRQRNTIAARKYRQKRLDRITELEVALESMTQERDDLKLRLARQEAETAALKEMMRMNSGQNRDK</sequence>
<dbReference type="Gene3D" id="1.20.5.170">
    <property type="match status" value="1"/>
</dbReference>
<evidence type="ECO:0000256" key="3">
    <source>
        <dbReference type="ARBA" id="ARBA00023125"/>
    </source>
</evidence>
<dbReference type="PANTHER" id="PTHR13044:SF38">
    <property type="entry name" value="BZIP DOMAIN-CONTAINING PROTEIN"/>
    <property type="match status" value="1"/>
</dbReference>
<dbReference type="Pfam" id="PF07716">
    <property type="entry name" value="bZIP_2"/>
    <property type="match status" value="1"/>
</dbReference>
<dbReference type="SUPFAM" id="SSF57959">
    <property type="entry name" value="Leucine zipper domain"/>
    <property type="match status" value="1"/>
</dbReference>
<feature type="compositionally biased region" description="Low complexity" evidence="7">
    <location>
        <begin position="172"/>
        <end position="187"/>
    </location>
</feature>